<evidence type="ECO:0000256" key="3">
    <source>
        <dbReference type="ARBA" id="ARBA00049244"/>
    </source>
</evidence>
<dbReference type="EMBL" id="JBHRWR010000008">
    <property type="protein sequence ID" value="MFC3573823.1"/>
    <property type="molecule type" value="Genomic_DNA"/>
</dbReference>
<keyword evidence="7" id="KW-1185">Reference proteome</keyword>
<dbReference type="InterPro" id="IPR002298">
    <property type="entry name" value="DNA_polymerase_A"/>
</dbReference>
<dbReference type="GO" id="GO:0004527">
    <property type="term" value="F:exonuclease activity"/>
    <property type="evidence" value="ECO:0007669"/>
    <property type="project" value="UniProtKB-KW"/>
</dbReference>
<feature type="region of interest" description="Disordered" evidence="4">
    <location>
        <begin position="101"/>
        <end position="127"/>
    </location>
</feature>
<dbReference type="CDD" id="cd06444">
    <property type="entry name" value="DNA_pol_A"/>
    <property type="match status" value="1"/>
</dbReference>
<protein>
    <recommendedName>
        <fullName evidence="1">DNA-directed DNA polymerase</fullName>
        <ecNumber evidence="1">2.7.7.7</ecNumber>
    </recommendedName>
</protein>
<keyword evidence="6" id="KW-0269">Exonuclease</keyword>
<keyword evidence="6" id="KW-0378">Hydrolase</keyword>
<evidence type="ECO:0000256" key="4">
    <source>
        <dbReference type="SAM" id="MobiDB-lite"/>
    </source>
</evidence>
<name>A0ABV7SAK9_9ACTN</name>
<dbReference type="PRINTS" id="PR00868">
    <property type="entry name" value="DNAPOLI"/>
</dbReference>
<dbReference type="SUPFAM" id="SSF56672">
    <property type="entry name" value="DNA/RNA polymerases"/>
    <property type="match status" value="1"/>
</dbReference>
<dbReference type="Gene3D" id="3.30.70.370">
    <property type="match status" value="1"/>
</dbReference>
<reference evidence="7" key="1">
    <citation type="journal article" date="2019" name="Int. J. Syst. Evol. Microbiol.">
        <title>The Global Catalogue of Microorganisms (GCM) 10K type strain sequencing project: providing services to taxonomists for standard genome sequencing and annotation.</title>
        <authorList>
            <consortium name="The Broad Institute Genomics Platform"/>
            <consortium name="The Broad Institute Genome Sequencing Center for Infectious Disease"/>
            <person name="Wu L."/>
            <person name="Ma J."/>
        </authorList>
    </citation>
    <scope>NUCLEOTIDE SEQUENCE [LARGE SCALE GENOMIC DNA]</scope>
    <source>
        <strain evidence="7">CGMCC 4.7035</strain>
    </source>
</reference>
<gene>
    <name evidence="6" type="ORF">ACFOZ0_11175</name>
</gene>
<organism evidence="6 7">
    <name type="scientific">Streptomyces yaanensis</name>
    <dbReference type="NCBI Taxonomy" id="1142239"/>
    <lineage>
        <taxon>Bacteria</taxon>
        <taxon>Bacillati</taxon>
        <taxon>Actinomycetota</taxon>
        <taxon>Actinomycetes</taxon>
        <taxon>Kitasatosporales</taxon>
        <taxon>Streptomycetaceae</taxon>
        <taxon>Streptomyces</taxon>
    </lineage>
</organism>
<dbReference type="InterPro" id="IPR001098">
    <property type="entry name" value="DNA-dir_DNA_pol_A_palm_dom"/>
</dbReference>
<comment type="caution">
    <text evidence="6">The sequence shown here is derived from an EMBL/GenBank/DDBJ whole genome shotgun (WGS) entry which is preliminary data.</text>
</comment>
<dbReference type="EC" id="2.7.7.7" evidence="1"/>
<evidence type="ECO:0000313" key="7">
    <source>
        <dbReference type="Proteomes" id="UP001595701"/>
    </source>
</evidence>
<dbReference type="Proteomes" id="UP001595701">
    <property type="component" value="Unassembled WGS sequence"/>
</dbReference>
<dbReference type="NCBIfam" id="NF011538">
    <property type="entry name" value="PRK14975.1-1"/>
    <property type="match status" value="1"/>
</dbReference>
<dbReference type="RefSeq" id="WP_310763281.1">
    <property type="nucleotide sequence ID" value="NZ_JBHRWR010000008.1"/>
</dbReference>
<dbReference type="Pfam" id="PF00476">
    <property type="entry name" value="DNA_pol_A"/>
    <property type="match status" value="1"/>
</dbReference>
<evidence type="ECO:0000313" key="6">
    <source>
        <dbReference type="EMBL" id="MFC3573823.1"/>
    </source>
</evidence>
<dbReference type="PANTHER" id="PTHR10133">
    <property type="entry name" value="DNA POLYMERASE I"/>
    <property type="match status" value="1"/>
</dbReference>
<dbReference type="Gene3D" id="1.10.150.20">
    <property type="entry name" value="5' to 3' exonuclease, C-terminal subdomain"/>
    <property type="match status" value="1"/>
</dbReference>
<feature type="domain" description="DNA-directed DNA polymerase family A palm" evidence="5">
    <location>
        <begin position="311"/>
        <end position="527"/>
    </location>
</feature>
<keyword evidence="6" id="KW-0540">Nuclease</keyword>
<proteinExistence type="predicted"/>
<keyword evidence="2" id="KW-0235">DNA replication</keyword>
<comment type="catalytic activity">
    <reaction evidence="3">
        <text>DNA(n) + a 2'-deoxyribonucleoside 5'-triphosphate = DNA(n+1) + diphosphate</text>
        <dbReference type="Rhea" id="RHEA:22508"/>
        <dbReference type="Rhea" id="RHEA-COMP:17339"/>
        <dbReference type="Rhea" id="RHEA-COMP:17340"/>
        <dbReference type="ChEBI" id="CHEBI:33019"/>
        <dbReference type="ChEBI" id="CHEBI:61560"/>
        <dbReference type="ChEBI" id="CHEBI:173112"/>
        <dbReference type="EC" id="2.7.7.7"/>
    </reaction>
</comment>
<dbReference type="SMART" id="SM00482">
    <property type="entry name" value="POLAc"/>
    <property type="match status" value="1"/>
</dbReference>
<evidence type="ECO:0000259" key="5">
    <source>
        <dbReference type="SMART" id="SM00482"/>
    </source>
</evidence>
<evidence type="ECO:0000256" key="2">
    <source>
        <dbReference type="ARBA" id="ARBA00022705"/>
    </source>
</evidence>
<feature type="region of interest" description="Disordered" evidence="4">
    <location>
        <begin position="432"/>
        <end position="460"/>
    </location>
</feature>
<dbReference type="InterPro" id="IPR043502">
    <property type="entry name" value="DNA/RNA_pol_sf"/>
</dbReference>
<sequence>MTGRWALAPAEDGGVEVAALGPDGLPAGPVVREGDLVAAVRTRPEVTRWVWRSTADVQPRLLAAGVRVDRCYDVEAAETLLLGHEGRLGEPRSAAAALARLRGGPVPPDPPQRSAEPGSQSSLFEPSPVHVPLKDLVEVYADQQRRHEATAHPDRMRLLTAAESAGMLVASEMNRSGLPWSADVHREVLHELLGERYAGGGEPRRLAELADEVSAAFGRRVRPDLPADVVKAFAQAGIRVRSTRRWEIEALDHPAVKPLLEYKKLYRIWVAHGWSWLQDWVRDGRFRPEYLPGGTVTGRWVTNGGGALQIPKVIRRAVVADPGWRLVVADAAQMEPRVLAAISRDPAFMEVAGRGDDLYQSVSDRAFSGDRGQAKLAVLGAIYGQTSGDGLKNLAALRRRFPKAVAYVDDAARAGEEGRLVRTWLGRTCPPAAGASEDAAEEAGIPQEPQEDGPAGVTEEQQQWMPGYASTNSRARGRFARNFVVQGSAADWALLLLAALRRACADLAAELVFFQHDEVIVHCPAEEADTVVAAIREASDLAMRLTFGETPVRIPFTTAVVRCYADAK</sequence>
<evidence type="ECO:0000256" key="1">
    <source>
        <dbReference type="ARBA" id="ARBA00012417"/>
    </source>
</evidence>
<dbReference type="PANTHER" id="PTHR10133:SF27">
    <property type="entry name" value="DNA POLYMERASE NU"/>
    <property type="match status" value="1"/>
</dbReference>
<accession>A0ABV7SAK9</accession>